<dbReference type="EMBL" id="JBJKFK010000120">
    <property type="protein sequence ID" value="KAL3319599.1"/>
    <property type="molecule type" value="Genomic_DNA"/>
</dbReference>
<feature type="compositionally biased region" description="Polar residues" evidence="1">
    <location>
        <begin position="65"/>
        <end position="86"/>
    </location>
</feature>
<sequence>MEIARMRKEKTLLQSNEFPSRNSKPIHKMEQEESFDRLTEIAKTMIASGLGFEDDALGPRALSAGATSPNKSSQGFILSTAPTTLNIREAPEASHQAPDEDSEEDETESSSVLDEERPIKPMASTAIYDARFADLKFKDSSFYLLFALNRVQNYSKR</sequence>
<accession>A0ABD2QJA9</accession>
<organism evidence="2 3">
    <name type="scientific">Cichlidogyrus casuarinus</name>
    <dbReference type="NCBI Taxonomy" id="1844966"/>
    <lineage>
        <taxon>Eukaryota</taxon>
        <taxon>Metazoa</taxon>
        <taxon>Spiralia</taxon>
        <taxon>Lophotrochozoa</taxon>
        <taxon>Platyhelminthes</taxon>
        <taxon>Monogenea</taxon>
        <taxon>Monopisthocotylea</taxon>
        <taxon>Dactylogyridea</taxon>
        <taxon>Ancyrocephalidae</taxon>
        <taxon>Cichlidogyrus</taxon>
    </lineage>
</organism>
<feature type="region of interest" description="Disordered" evidence="1">
    <location>
        <begin position="1"/>
        <end position="32"/>
    </location>
</feature>
<proteinExistence type="predicted"/>
<dbReference type="AlphaFoldDB" id="A0ABD2QJA9"/>
<feature type="region of interest" description="Disordered" evidence="1">
    <location>
        <begin position="57"/>
        <end position="118"/>
    </location>
</feature>
<evidence type="ECO:0000313" key="3">
    <source>
        <dbReference type="Proteomes" id="UP001626550"/>
    </source>
</evidence>
<feature type="compositionally biased region" description="Polar residues" evidence="1">
    <location>
        <begin position="12"/>
        <end position="23"/>
    </location>
</feature>
<comment type="caution">
    <text evidence="2">The sequence shown here is derived from an EMBL/GenBank/DDBJ whole genome shotgun (WGS) entry which is preliminary data.</text>
</comment>
<keyword evidence="3" id="KW-1185">Reference proteome</keyword>
<protein>
    <submittedName>
        <fullName evidence="2">Uncharacterized protein</fullName>
    </submittedName>
</protein>
<name>A0ABD2QJA9_9PLAT</name>
<feature type="compositionally biased region" description="Basic and acidic residues" evidence="1">
    <location>
        <begin position="1"/>
        <end position="11"/>
    </location>
</feature>
<feature type="compositionally biased region" description="Acidic residues" evidence="1">
    <location>
        <begin position="99"/>
        <end position="108"/>
    </location>
</feature>
<gene>
    <name evidence="2" type="ORF">Ciccas_001731</name>
</gene>
<evidence type="ECO:0000256" key="1">
    <source>
        <dbReference type="SAM" id="MobiDB-lite"/>
    </source>
</evidence>
<reference evidence="2 3" key="1">
    <citation type="submission" date="2024-11" db="EMBL/GenBank/DDBJ databases">
        <title>Adaptive evolution of stress response genes in parasites aligns with host niche diversity.</title>
        <authorList>
            <person name="Hahn C."/>
            <person name="Resl P."/>
        </authorList>
    </citation>
    <scope>NUCLEOTIDE SEQUENCE [LARGE SCALE GENOMIC DNA]</scope>
    <source>
        <strain evidence="2">EGGRZ-B1_66</strain>
        <tissue evidence="2">Body</tissue>
    </source>
</reference>
<evidence type="ECO:0000313" key="2">
    <source>
        <dbReference type="EMBL" id="KAL3319599.1"/>
    </source>
</evidence>
<dbReference type="Proteomes" id="UP001626550">
    <property type="component" value="Unassembled WGS sequence"/>
</dbReference>